<dbReference type="Gene3D" id="3.40.605.10">
    <property type="entry name" value="Aldehyde Dehydrogenase, Chain A, domain 1"/>
    <property type="match status" value="1"/>
</dbReference>
<evidence type="ECO:0000313" key="4">
    <source>
        <dbReference type="Proteomes" id="UP000050265"/>
    </source>
</evidence>
<dbReference type="InterPro" id="IPR015590">
    <property type="entry name" value="Aldehyde_DH_dom"/>
</dbReference>
<proteinExistence type="predicted"/>
<dbReference type="InterPro" id="IPR016161">
    <property type="entry name" value="Ald_DH/histidinol_DH"/>
</dbReference>
<evidence type="ECO:0000313" key="3">
    <source>
        <dbReference type="EMBL" id="KPX65566.1"/>
    </source>
</evidence>
<dbReference type="AlphaFoldDB" id="A0A0P9SW72"/>
<dbReference type="Pfam" id="PF00171">
    <property type="entry name" value="Aldedh"/>
    <property type="match status" value="1"/>
</dbReference>
<dbReference type="PATRIC" id="fig|53707.9.peg.5269"/>
<organism evidence="3 4">
    <name type="scientific">Pseudomonas amygdali pv. lachrymans</name>
    <name type="common">Pseudomonas syringae pv. lachrymans</name>
    <dbReference type="NCBI Taxonomy" id="53707"/>
    <lineage>
        <taxon>Bacteria</taxon>
        <taxon>Pseudomonadati</taxon>
        <taxon>Pseudomonadota</taxon>
        <taxon>Gammaproteobacteria</taxon>
        <taxon>Pseudomonadales</taxon>
        <taxon>Pseudomonadaceae</taxon>
        <taxon>Pseudomonas</taxon>
        <taxon>Pseudomonas amygdali</taxon>
    </lineage>
</organism>
<accession>A0A0P9SW72</accession>
<dbReference type="GO" id="GO:0016491">
    <property type="term" value="F:oxidoreductase activity"/>
    <property type="evidence" value="ECO:0007669"/>
    <property type="project" value="UniProtKB-KW"/>
</dbReference>
<keyword evidence="1" id="KW-0560">Oxidoreductase</keyword>
<name>A0A0P9SW72_PSEAV</name>
<dbReference type="SUPFAM" id="SSF53720">
    <property type="entry name" value="ALDH-like"/>
    <property type="match status" value="1"/>
</dbReference>
<dbReference type="Proteomes" id="UP000050265">
    <property type="component" value="Unassembled WGS sequence"/>
</dbReference>
<protein>
    <submittedName>
        <fullName evidence="3">Aldehyde dehydrogenase family protein</fullName>
    </submittedName>
</protein>
<evidence type="ECO:0000259" key="2">
    <source>
        <dbReference type="Pfam" id="PF00171"/>
    </source>
</evidence>
<comment type="caution">
    <text evidence="3">The sequence shown here is derived from an EMBL/GenBank/DDBJ whole genome shotgun (WGS) entry which is preliminary data.</text>
</comment>
<dbReference type="EMBL" id="LJQP01000296">
    <property type="protein sequence ID" value="KPX65566.1"/>
    <property type="molecule type" value="Genomic_DNA"/>
</dbReference>
<evidence type="ECO:0000256" key="1">
    <source>
        <dbReference type="ARBA" id="ARBA00023002"/>
    </source>
</evidence>
<feature type="domain" description="Aldehyde dehydrogenase" evidence="2">
    <location>
        <begin position="2"/>
        <end position="30"/>
    </location>
</feature>
<dbReference type="InterPro" id="IPR016162">
    <property type="entry name" value="Ald_DH_N"/>
</dbReference>
<reference evidence="3 4" key="1">
    <citation type="submission" date="2015-09" db="EMBL/GenBank/DDBJ databases">
        <title>Genome announcement of multiple Pseudomonas syringae strains.</title>
        <authorList>
            <person name="Thakur S."/>
            <person name="Wang P.W."/>
            <person name="Gong Y."/>
            <person name="Weir B.S."/>
            <person name="Guttman D.S."/>
        </authorList>
    </citation>
    <scope>NUCLEOTIDE SEQUENCE [LARGE SCALE GENOMIC DNA]</scope>
    <source>
        <strain evidence="3 4">ICMP3507</strain>
    </source>
</reference>
<gene>
    <name evidence="3" type="ORF">ALO35_03523</name>
</gene>
<sequence>MAPIGGFKNSGYGRESGIDSVLAYTELKTVWINLSQAPMPDPFVMR</sequence>